<dbReference type="InterPro" id="IPR029033">
    <property type="entry name" value="His_PPase_superfam"/>
</dbReference>
<dbReference type="SUPFAM" id="SSF53254">
    <property type="entry name" value="Phosphoglycerate mutase-like"/>
    <property type="match status" value="1"/>
</dbReference>
<dbReference type="PANTHER" id="PTHR47623">
    <property type="entry name" value="OS09G0287300 PROTEIN"/>
    <property type="match status" value="1"/>
</dbReference>
<dbReference type="PANTHER" id="PTHR47623:SF1">
    <property type="entry name" value="OS09G0287300 PROTEIN"/>
    <property type="match status" value="1"/>
</dbReference>
<dbReference type="CDD" id="cd07067">
    <property type="entry name" value="HP_PGM_like"/>
    <property type="match status" value="1"/>
</dbReference>
<dbReference type="SMART" id="SM00855">
    <property type="entry name" value="PGAM"/>
    <property type="match status" value="1"/>
</dbReference>
<dbReference type="Pfam" id="PF00300">
    <property type="entry name" value="His_Phos_1"/>
    <property type="match status" value="1"/>
</dbReference>
<proteinExistence type="predicted"/>
<accession>A0ABN3W5S3</accession>
<reference evidence="1 2" key="1">
    <citation type="journal article" date="2019" name="Int. J. Syst. Evol. Microbiol.">
        <title>The Global Catalogue of Microorganisms (GCM) 10K type strain sequencing project: providing services to taxonomists for standard genome sequencing and annotation.</title>
        <authorList>
            <consortium name="The Broad Institute Genomics Platform"/>
            <consortium name="The Broad Institute Genome Sequencing Center for Infectious Disease"/>
            <person name="Wu L."/>
            <person name="Ma J."/>
        </authorList>
    </citation>
    <scope>NUCLEOTIDE SEQUENCE [LARGE SCALE GENOMIC DNA]</scope>
    <source>
        <strain evidence="1 2">JCM 6242</strain>
    </source>
</reference>
<dbReference type="EMBL" id="BAAAVI010000056">
    <property type="protein sequence ID" value="GAA2895730.1"/>
    <property type="molecule type" value="Genomic_DNA"/>
</dbReference>
<organism evidence="1 2">
    <name type="scientific">Streptosporangium fragile</name>
    <dbReference type="NCBI Taxonomy" id="46186"/>
    <lineage>
        <taxon>Bacteria</taxon>
        <taxon>Bacillati</taxon>
        <taxon>Actinomycetota</taxon>
        <taxon>Actinomycetes</taxon>
        <taxon>Streptosporangiales</taxon>
        <taxon>Streptosporangiaceae</taxon>
        <taxon>Streptosporangium</taxon>
    </lineage>
</organism>
<gene>
    <name evidence="1" type="ORF">GCM10010517_60550</name>
</gene>
<evidence type="ECO:0000313" key="1">
    <source>
        <dbReference type="EMBL" id="GAA2895730.1"/>
    </source>
</evidence>
<name>A0ABN3W5S3_9ACTN</name>
<sequence length="176" mass="18701">MTEEAPRRLVVLRHAKSAWPEGVADVDRPLAGRGRRDAPAVGRRLRAAGLLPDRVISSPSRRTRETWELAAGELGAEVPVSYDGRVYEADVPELLGVVREVPDDVRTLLLLGHNPGLAELVAALAGRATGDALERVREKFPTSAIAVLAVPGSWSGLAPGSALLTELAVPRGGKKK</sequence>
<dbReference type="Gene3D" id="3.40.50.1240">
    <property type="entry name" value="Phosphoglycerate mutase-like"/>
    <property type="match status" value="1"/>
</dbReference>
<keyword evidence="2" id="KW-1185">Reference proteome</keyword>
<dbReference type="Proteomes" id="UP001500831">
    <property type="component" value="Unassembled WGS sequence"/>
</dbReference>
<evidence type="ECO:0000313" key="2">
    <source>
        <dbReference type="Proteomes" id="UP001500831"/>
    </source>
</evidence>
<dbReference type="RefSeq" id="WP_344978688.1">
    <property type="nucleotide sequence ID" value="NZ_BAAAVI010000056.1"/>
</dbReference>
<comment type="caution">
    <text evidence="1">The sequence shown here is derived from an EMBL/GenBank/DDBJ whole genome shotgun (WGS) entry which is preliminary data.</text>
</comment>
<dbReference type="InterPro" id="IPR013078">
    <property type="entry name" value="His_Pase_superF_clade-1"/>
</dbReference>
<protein>
    <submittedName>
        <fullName evidence="1">Histidine phosphatase family protein</fullName>
    </submittedName>
</protein>